<sequence>MGWACWVLYLDSCIQPGRPKLRPLSPSGLSSFQGGSCEGSLSTGASPSQDRCDTVPSQFARTPSELIIRTAHPDNSRGARQRLASASLPCRHLRICPGPNCAPIQTQSAARKPGAPTYSFQRRSVSSSSNRAAAASPAGPATHTHSKNTIRTIPTGGAPICRRRVAVCAPCSSLAGARAMQPPWTPRRRYLSPATYRDCWRYAGECARRARSPADLMGPPSVPDEWIRG</sequence>
<comment type="caution">
    <text evidence="1">The sequence shown here is derived from an EMBL/GenBank/DDBJ whole genome shotgun (WGS) entry which is preliminary data.</text>
</comment>
<organism evidence="1 2">
    <name type="scientific">Artomyces pyxidatus</name>
    <dbReference type="NCBI Taxonomy" id="48021"/>
    <lineage>
        <taxon>Eukaryota</taxon>
        <taxon>Fungi</taxon>
        <taxon>Dikarya</taxon>
        <taxon>Basidiomycota</taxon>
        <taxon>Agaricomycotina</taxon>
        <taxon>Agaricomycetes</taxon>
        <taxon>Russulales</taxon>
        <taxon>Auriscalpiaceae</taxon>
        <taxon>Artomyces</taxon>
    </lineage>
</organism>
<reference evidence="1" key="2">
    <citation type="journal article" date="2022" name="New Phytol.">
        <title>Evolutionary transition to the ectomycorrhizal habit in the genomes of a hyperdiverse lineage of mushroom-forming fungi.</title>
        <authorList>
            <person name="Looney B."/>
            <person name="Miyauchi S."/>
            <person name="Morin E."/>
            <person name="Drula E."/>
            <person name="Courty P.E."/>
            <person name="Kohler A."/>
            <person name="Kuo A."/>
            <person name="LaButti K."/>
            <person name="Pangilinan J."/>
            <person name="Lipzen A."/>
            <person name="Riley R."/>
            <person name="Andreopoulos W."/>
            <person name="He G."/>
            <person name="Johnson J."/>
            <person name="Nolan M."/>
            <person name="Tritt A."/>
            <person name="Barry K.W."/>
            <person name="Grigoriev I.V."/>
            <person name="Nagy L.G."/>
            <person name="Hibbett D."/>
            <person name="Henrissat B."/>
            <person name="Matheny P.B."/>
            <person name="Labbe J."/>
            <person name="Martin F.M."/>
        </authorList>
    </citation>
    <scope>NUCLEOTIDE SEQUENCE</scope>
    <source>
        <strain evidence="1">HHB10654</strain>
    </source>
</reference>
<accession>A0ACB8STJ0</accession>
<gene>
    <name evidence="1" type="ORF">BV25DRAFT_995655</name>
</gene>
<proteinExistence type="predicted"/>
<keyword evidence="2" id="KW-1185">Reference proteome</keyword>
<reference evidence="1" key="1">
    <citation type="submission" date="2021-03" db="EMBL/GenBank/DDBJ databases">
        <authorList>
            <consortium name="DOE Joint Genome Institute"/>
            <person name="Ahrendt S."/>
            <person name="Looney B.P."/>
            <person name="Miyauchi S."/>
            <person name="Morin E."/>
            <person name="Drula E."/>
            <person name="Courty P.E."/>
            <person name="Chicoki N."/>
            <person name="Fauchery L."/>
            <person name="Kohler A."/>
            <person name="Kuo A."/>
            <person name="Labutti K."/>
            <person name="Pangilinan J."/>
            <person name="Lipzen A."/>
            <person name="Riley R."/>
            <person name="Andreopoulos W."/>
            <person name="He G."/>
            <person name="Johnson J."/>
            <person name="Barry K.W."/>
            <person name="Grigoriev I.V."/>
            <person name="Nagy L."/>
            <person name="Hibbett D."/>
            <person name="Henrissat B."/>
            <person name="Matheny P.B."/>
            <person name="Labbe J."/>
            <person name="Martin F."/>
        </authorList>
    </citation>
    <scope>NUCLEOTIDE SEQUENCE</scope>
    <source>
        <strain evidence="1">HHB10654</strain>
    </source>
</reference>
<dbReference type="EMBL" id="MU277222">
    <property type="protein sequence ID" value="KAI0059919.1"/>
    <property type="molecule type" value="Genomic_DNA"/>
</dbReference>
<evidence type="ECO:0000313" key="2">
    <source>
        <dbReference type="Proteomes" id="UP000814140"/>
    </source>
</evidence>
<name>A0ACB8STJ0_9AGAM</name>
<dbReference type="Proteomes" id="UP000814140">
    <property type="component" value="Unassembled WGS sequence"/>
</dbReference>
<evidence type="ECO:0000313" key="1">
    <source>
        <dbReference type="EMBL" id="KAI0059919.1"/>
    </source>
</evidence>
<protein>
    <submittedName>
        <fullName evidence="1">Uncharacterized protein</fullName>
    </submittedName>
</protein>